<keyword evidence="6 9" id="KW-0472">Membrane</keyword>
<dbReference type="SMART" id="SM00771">
    <property type="entry name" value="ZipA_C"/>
    <property type="match status" value="1"/>
</dbReference>
<gene>
    <name evidence="12" type="ORF">IPH26_07860</name>
</gene>
<evidence type="ECO:0000256" key="9">
    <source>
        <dbReference type="RuleBase" id="RU003613"/>
    </source>
</evidence>
<keyword evidence="4 9" id="KW-0812">Transmembrane</keyword>
<evidence type="ECO:0000256" key="2">
    <source>
        <dbReference type="ARBA" id="ARBA00022519"/>
    </source>
</evidence>
<feature type="domain" description="ZipA C-terminal FtsZ-binding" evidence="11">
    <location>
        <begin position="223"/>
        <end position="348"/>
    </location>
</feature>
<dbReference type="EMBL" id="JADJEV010000003">
    <property type="protein sequence ID" value="MBK6972865.1"/>
    <property type="molecule type" value="Genomic_DNA"/>
</dbReference>
<accession>A0A9D7HTN6</accession>
<keyword evidence="3 8" id="KW-0132">Cell division</keyword>
<dbReference type="GO" id="GO:0000917">
    <property type="term" value="P:division septum assembly"/>
    <property type="evidence" value="ECO:0007669"/>
    <property type="project" value="TreeGrafter"/>
</dbReference>
<evidence type="ECO:0000256" key="8">
    <source>
        <dbReference type="RuleBase" id="RU003612"/>
    </source>
</evidence>
<dbReference type="Gene3D" id="3.30.1400.10">
    <property type="entry name" value="ZipA, C-terminal FtsZ-binding domain"/>
    <property type="match status" value="1"/>
</dbReference>
<comment type="function">
    <text evidence="8">Essential cell division protein that stabilizes the FtsZ protofilaments by cross-linking them and that serves as a cytoplasmic membrane anchor for the Z ring. Also required for the recruitment to the septal ring of downstream cell division proteins.</text>
</comment>
<evidence type="ECO:0000313" key="13">
    <source>
        <dbReference type="Proteomes" id="UP000807785"/>
    </source>
</evidence>
<evidence type="ECO:0000256" key="6">
    <source>
        <dbReference type="ARBA" id="ARBA00023136"/>
    </source>
</evidence>
<keyword evidence="5" id="KW-1133">Transmembrane helix</keyword>
<dbReference type="InterPro" id="IPR011919">
    <property type="entry name" value="Cell_div_ZipA"/>
</dbReference>
<dbReference type="AlphaFoldDB" id="A0A9D7HTN6"/>
<evidence type="ECO:0000259" key="11">
    <source>
        <dbReference type="SMART" id="SM00771"/>
    </source>
</evidence>
<dbReference type="InterPro" id="IPR036765">
    <property type="entry name" value="ZipA_FtsZ-bd_C_sf"/>
</dbReference>
<dbReference type="Proteomes" id="UP000807785">
    <property type="component" value="Unassembled WGS sequence"/>
</dbReference>
<keyword evidence="7 8" id="KW-0131">Cell cycle</keyword>
<reference evidence="12" key="1">
    <citation type="submission" date="2020-10" db="EMBL/GenBank/DDBJ databases">
        <title>Connecting structure to function with the recovery of over 1000 high-quality activated sludge metagenome-assembled genomes encoding full-length rRNA genes using long-read sequencing.</title>
        <authorList>
            <person name="Singleton C.M."/>
            <person name="Petriglieri F."/>
            <person name="Kristensen J.M."/>
            <person name="Kirkegaard R.H."/>
            <person name="Michaelsen T.Y."/>
            <person name="Andersen M.H."/>
            <person name="Karst S.M."/>
            <person name="Dueholm M.S."/>
            <person name="Nielsen P.H."/>
            <person name="Albertsen M."/>
        </authorList>
    </citation>
    <scope>NUCLEOTIDE SEQUENCE</scope>
    <source>
        <strain evidence="12">Bjer_18-Q3-R1-45_BAT3C.347</strain>
    </source>
</reference>
<dbReference type="SUPFAM" id="SSF64383">
    <property type="entry name" value="Cell-division protein ZipA, C-terminal domain"/>
    <property type="match status" value="1"/>
</dbReference>
<dbReference type="PANTHER" id="PTHR38685">
    <property type="entry name" value="CELL DIVISION PROTEIN ZIPA"/>
    <property type="match status" value="1"/>
</dbReference>
<name>A0A9D7HTN6_9PROT</name>
<evidence type="ECO:0000256" key="3">
    <source>
        <dbReference type="ARBA" id="ARBA00022618"/>
    </source>
</evidence>
<evidence type="ECO:0000256" key="7">
    <source>
        <dbReference type="ARBA" id="ARBA00023306"/>
    </source>
</evidence>
<dbReference type="InterPro" id="IPR007449">
    <property type="entry name" value="ZipA_FtsZ-bd_C"/>
</dbReference>
<evidence type="ECO:0000256" key="1">
    <source>
        <dbReference type="ARBA" id="ARBA00022475"/>
    </source>
</evidence>
<feature type="compositionally biased region" description="Low complexity" evidence="10">
    <location>
        <begin position="56"/>
        <end position="67"/>
    </location>
</feature>
<organism evidence="12 13">
    <name type="scientific">Candidatus Methylophosphatis roskildensis</name>
    <dbReference type="NCBI Taxonomy" id="2899263"/>
    <lineage>
        <taxon>Bacteria</taxon>
        <taxon>Pseudomonadati</taxon>
        <taxon>Pseudomonadota</taxon>
        <taxon>Betaproteobacteria</taxon>
        <taxon>Nitrosomonadales</taxon>
        <taxon>Sterolibacteriaceae</taxon>
        <taxon>Candidatus Methylophosphatis</taxon>
    </lineage>
</organism>
<dbReference type="Pfam" id="PF04354">
    <property type="entry name" value="ZipA_C"/>
    <property type="match status" value="1"/>
</dbReference>
<comment type="similarity">
    <text evidence="8">Belongs to the ZipA family.</text>
</comment>
<comment type="caution">
    <text evidence="12">The sequence shown here is derived from an EMBL/GenBank/DDBJ whole genome shotgun (WGS) entry which is preliminary data.</text>
</comment>
<dbReference type="GO" id="GO:0005886">
    <property type="term" value="C:plasma membrane"/>
    <property type="evidence" value="ECO:0007669"/>
    <property type="project" value="UniProtKB-SubCell"/>
</dbReference>
<dbReference type="GO" id="GO:0032153">
    <property type="term" value="C:cell division site"/>
    <property type="evidence" value="ECO:0007669"/>
    <property type="project" value="TreeGrafter"/>
</dbReference>
<evidence type="ECO:0000313" key="12">
    <source>
        <dbReference type="EMBL" id="MBK6972865.1"/>
    </source>
</evidence>
<evidence type="ECO:0000256" key="4">
    <source>
        <dbReference type="ARBA" id="ARBA00022692"/>
    </source>
</evidence>
<keyword evidence="2 9" id="KW-0997">Cell inner membrane</keyword>
<evidence type="ECO:0000256" key="5">
    <source>
        <dbReference type="ARBA" id="ARBA00022989"/>
    </source>
</evidence>
<protein>
    <recommendedName>
        <fullName evidence="8">Cell division protein ZipA</fullName>
    </recommendedName>
</protein>
<dbReference type="PANTHER" id="PTHR38685:SF1">
    <property type="entry name" value="CELL DIVISION PROTEIN ZIPA"/>
    <property type="match status" value="1"/>
</dbReference>
<keyword evidence="1 9" id="KW-1003">Cell membrane</keyword>
<comment type="subcellular location">
    <subcellularLocation>
        <location evidence="9">Cell inner membrane</location>
        <topology evidence="9">Single-pass type I membrane protein</topology>
    </subcellularLocation>
</comment>
<proteinExistence type="inferred from homology"/>
<evidence type="ECO:0000256" key="10">
    <source>
        <dbReference type="SAM" id="MobiDB-lite"/>
    </source>
</evidence>
<sequence>MPISDLQIALIALGAAGVAGVFGYNKWQERKHRTHAERVFRKDHPDVLIEPPGERSAPSPAEVAPAPDLTPAERIEPVIGVAPVEEAPPVEEADEDATLSDIDPRIDCIVRFEAAEPVSANEFWSAQRHAFELIDKPIRWFAREPSRGGAWRELDAHNAGRFQQFCCALQIADRRGPLSGGEMVSFFEGLQKLGDRFLAVVDYPQRETVLSDANAVDAFCAGVDAQIAVHVVAAQVPFAGSKLCGIVEAAGLQLRGDGQFHAEDGEGRTLFTVGNLEAALFAAEEMANLQTHGVTLTVDVPRVGEGVHAFDRMIGLALRLANSLNGEIVDDNRAQLSEPALLKIRQTVEQLQQQMAQHDIAAGSATALRLFA</sequence>
<feature type="region of interest" description="Disordered" evidence="10">
    <location>
        <begin position="41"/>
        <end position="67"/>
    </location>
</feature>